<accession>A0A3M0ABU4</accession>
<dbReference type="Proteomes" id="UP000267187">
    <property type="component" value="Unassembled WGS sequence"/>
</dbReference>
<keyword evidence="2" id="KW-1185">Reference proteome</keyword>
<dbReference type="Pfam" id="PF09523">
    <property type="entry name" value="DUF2390"/>
    <property type="match status" value="1"/>
</dbReference>
<reference evidence="1 2" key="1">
    <citation type="submission" date="2018-10" db="EMBL/GenBank/DDBJ databases">
        <title>Genomic Encyclopedia of Type Strains, Phase IV (KMG-IV): sequencing the most valuable type-strain genomes for metagenomic binning, comparative biology and taxonomic classification.</title>
        <authorList>
            <person name="Goeker M."/>
        </authorList>
    </citation>
    <scope>NUCLEOTIDE SEQUENCE [LARGE SCALE GENOMIC DNA]</scope>
    <source>
        <strain evidence="1 2">DSM 25080</strain>
    </source>
</reference>
<dbReference type="EMBL" id="REFJ01000001">
    <property type="protein sequence ID" value="RMA82096.1"/>
    <property type="molecule type" value="Genomic_DNA"/>
</dbReference>
<evidence type="ECO:0000313" key="1">
    <source>
        <dbReference type="EMBL" id="RMA82096.1"/>
    </source>
</evidence>
<dbReference type="InterPro" id="IPR012659">
    <property type="entry name" value="CHP02444"/>
</dbReference>
<name>A0A3M0ABU4_9GAMM</name>
<gene>
    <name evidence="1" type="ORF">DFR27_0043</name>
</gene>
<evidence type="ECO:0000313" key="2">
    <source>
        <dbReference type="Proteomes" id="UP000267187"/>
    </source>
</evidence>
<sequence>MSALSESFWNFCLRTWSDKALSERLINASITEHADVVLLLFSVWSKQQHHSFNLEGIQRIEELTATYRPLVEAYRSLRRQSKSVVVDPLYQAQKHLELKAEQCYANELCGCISADRSSALNFEAIVLTTQELALARHLTQVIDSERLKP</sequence>
<proteinExistence type="predicted"/>
<organism evidence="1 2">
    <name type="scientific">Umboniibacter marinipuniceus</name>
    <dbReference type="NCBI Taxonomy" id="569599"/>
    <lineage>
        <taxon>Bacteria</taxon>
        <taxon>Pseudomonadati</taxon>
        <taxon>Pseudomonadota</taxon>
        <taxon>Gammaproteobacteria</taxon>
        <taxon>Cellvibrionales</taxon>
        <taxon>Cellvibrionaceae</taxon>
        <taxon>Umboniibacter</taxon>
    </lineage>
</organism>
<comment type="caution">
    <text evidence="1">The sequence shown here is derived from an EMBL/GenBank/DDBJ whole genome shotgun (WGS) entry which is preliminary data.</text>
</comment>
<protein>
    <submittedName>
        <fullName evidence="1">Uncharacterized protein (TIGR02444 family)</fullName>
    </submittedName>
</protein>
<dbReference type="AlphaFoldDB" id="A0A3M0ABU4"/>
<dbReference type="RefSeq" id="WP_170150728.1">
    <property type="nucleotide sequence ID" value="NZ_REFJ01000001.1"/>
</dbReference>